<gene>
    <name evidence="1" type="ordered locus">IALB_0424</name>
</gene>
<protein>
    <submittedName>
        <fullName evidence="1">Uncharacterized protein</fullName>
    </submittedName>
</protein>
<sequence>MYFVKVYIKTKMNTKKYYMTSLNNFYNMFWVKTLISVLFLFFASCDVNDVGYSLLLSIQIFRIEYIYSKYSLKYY</sequence>
<dbReference type="KEGG" id="ial:IALB_0424"/>
<evidence type="ECO:0000313" key="1">
    <source>
        <dbReference type="EMBL" id="AFH48136.1"/>
    </source>
</evidence>
<dbReference type="STRING" id="945713.IALB_0424"/>
<dbReference type="EMBL" id="CP003418">
    <property type="protein sequence ID" value="AFH48136.1"/>
    <property type="molecule type" value="Genomic_DNA"/>
</dbReference>
<dbReference type="HOGENOM" id="CLU_2666176_0_0_10"/>
<name>I0AGM9_IGNAJ</name>
<accession>I0AGM9</accession>
<evidence type="ECO:0000313" key="2">
    <source>
        <dbReference type="Proteomes" id="UP000007394"/>
    </source>
</evidence>
<reference evidence="1 2" key="1">
    <citation type="journal article" date="2012" name="Front. Microbiol.">
        <title>Complete genome of Ignavibacterium album, a metabolically versatile, flagellated, facultative anaerobe from the phylum Chlorobi.</title>
        <authorList>
            <person name="Liu Z."/>
            <person name="Frigaard N.-U."/>
            <person name="Vogl K."/>
            <person name="Iino T."/>
            <person name="Ohkuma M."/>
            <person name="Overmann J."/>
            <person name="Bryant D.A."/>
        </authorList>
    </citation>
    <scope>NUCLEOTIDE SEQUENCE [LARGE SCALE GENOMIC DNA]</scope>
    <source>
        <strain evidence="2">DSM 19864 / JCM 16511 / NBRC 101810 / Mat9-16</strain>
    </source>
</reference>
<organism evidence="1 2">
    <name type="scientific">Ignavibacterium album (strain DSM 19864 / JCM 16511 / NBRC 101810 / Mat9-16)</name>
    <dbReference type="NCBI Taxonomy" id="945713"/>
    <lineage>
        <taxon>Bacteria</taxon>
        <taxon>Pseudomonadati</taxon>
        <taxon>Ignavibacteriota</taxon>
        <taxon>Ignavibacteria</taxon>
        <taxon>Ignavibacteriales</taxon>
        <taxon>Ignavibacteriaceae</taxon>
        <taxon>Ignavibacterium</taxon>
    </lineage>
</organism>
<dbReference type="AlphaFoldDB" id="I0AGM9"/>
<dbReference type="Proteomes" id="UP000007394">
    <property type="component" value="Chromosome"/>
</dbReference>
<proteinExistence type="predicted"/>
<keyword evidence="2" id="KW-1185">Reference proteome</keyword>